<reference evidence="1" key="1">
    <citation type="submission" date="2023-03" db="EMBL/GenBank/DDBJ databases">
        <title>Massive genome expansion in bonnet fungi (Mycena s.s.) driven by repeated elements and novel gene families across ecological guilds.</title>
        <authorList>
            <consortium name="Lawrence Berkeley National Laboratory"/>
            <person name="Harder C.B."/>
            <person name="Miyauchi S."/>
            <person name="Viragh M."/>
            <person name="Kuo A."/>
            <person name="Thoen E."/>
            <person name="Andreopoulos B."/>
            <person name="Lu D."/>
            <person name="Skrede I."/>
            <person name="Drula E."/>
            <person name="Henrissat B."/>
            <person name="Morin E."/>
            <person name="Kohler A."/>
            <person name="Barry K."/>
            <person name="LaButti K."/>
            <person name="Morin E."/>
            <person name="Salamov A."/>
            <person name="Lipzen A."/>
            <person name="Mereny Z."/>
            <person name="Hegedus B."/>
            <person name="Baldrian P."/>
            <person name="Stursova M."/>
            <person name="Weitz H."/>
            <person name="Taylor A."/>
            <person name="Grigoriev I.V."/>
            <person name="Nagy L.G."/>
            <person name="Martin F."/>
            <person name="Kauserud H."/>
        </authorList>
    </citation>
    <scope>NUCLEOTIDE SEQUENCE</scope>
    <source>
        <strain evidence="1">9144</strain>
    </source>
</reference>
<dbReference type="Proteomes" id="UP001219525">
    <property type="component" value="Unassembled WGS sequence"/>
</dbReference>
<dbReference type="AlphaFoldDB" id="A0AAD6VBX0"/>
<name>A0AAD6VBX0_9AGAR</name>
<evidence type="ECO:0000313" key="2">
    <source>
        <dbReference type="Proteomes" id="UP001219525"/>
    </source>
</evidence>
<protein>
    <submittedName>
        <fullName evidence="1">Uncharacterized protein</fullName>
    </submittedName>
</protein>
<evidence type="ECO:0000313" key="1">
    <source>
        <dbReference type="EMBL" id="KAJ7208508.1"/>
    </source>
</evidence>
<comment type="caution">
    <text evidence="1">The sequence shown here is derived from an EMBL/GenBank/DDBJ whole genome shotgun (WGS) entry which is preliminary data.</text>
</comment>
<proteinExistence type="predicted"/>
<accession>A0AAD6VBX0</accession>
<dbReference type="EMBL" id="JARJCW010000033">
    <property type="protein sequence ID" value="KAJ7208508.1"/>
    <property type="molecule type" value="Genomic_DNA"/>
</dbReference>
<sequence>MDPETNLSVLSPWDSYNPRLSGFAPPAKALDTDEFKNIQDAFIEYLPPAHADFAAVASHVPSSQPVNPLIEMGPDSLGLPLGTREAQYYCPQSSSIWSGNEIFLSNSDWPQSIQALIGVGLRFIRASVPFSLELSGMTIQRAGKTEVVPIQTTRHFAVAIIILPSTAWSAKITVEYNGRSELIFSLDNDMRRSSNLFVAYAGVDKLTVESSGDLTYLTYSVISTWEGAPSLPSAISPVIPELRDAVQTWRWELNKGEGGAPPLVLYLRDDDEDHVSVARLPRSCDTALIISHLAPLAKAYSFRLLFVQVSHVLKCRHVVDHEYKDYDYYLDHEDELTEALAMTSGKPKYEDLRCTDLDIMPAHLSPKAEEAVKKALKRNKYVGGDIEDIDPEKELECYDTGVYNDTVDLKHTRCLRMLLIIPEELV</sequence>
<organism evidence="1 2">
    <name type="scientific">Mycena pura</name>
    <dbReference type="NCBI Taxonomy" id="153505"/>
    <lineage>
        <taxon>Eukaryota</taxon>
        <taxon>Fungi</taxon>
        <taxon>Dikarya</taxon>
        <taxon>Basidiomycota</taxon>
        <taxon>Agaricomycotina</taxon>
        <taxon>Agaricomycetes</taxon>
        <taxon>Agaricomycetidae</taxon>
        <taxon>Agaricales</taxon>
        <taxon>Marasmiineae</taxon>
        <taxon>Mycenaceae</taxon>
        <taxon>Mycena</taxon>
    </lineage>
</organism>
<gene>
    <name evidence="1" type="ORF">GGX14DRAFT_633272</name>
</gene>
<keyword evidence="2" id="KW-1185">Reference proteome</keyword>